<reference evidence="2 3" key="1">
    <citation type="submission" date="2018-06" db="EMBL/GenBank/DDBJ databases">
        <title>Echinicola strongylocentroti sp. nov., isolated from a sea urchin Strongylocentrotus intermedius.</title>
        <authorList>
            <person name="Bae S.S."/>
        </authorList>
    </citation>
    <scope>NUCLEOTIDE SEQUENCE [LARGE SCALE GENOMIC DNA]</scope>
    <source>
        <strain evidence="2 3">MEBiC08714</strain>
    </source>
</reference>
<evidence type="ECO:0000256" key="1">
    <source>
        <dbReference type="SAM" id="Phobius"/>
    </source>
</evidence>
<organism evidence="2 3">
    <name type="scientific">Echinicola strongylocentroti</name>
    <dbReference type="NCBI Taxonomy" id="1795355"/>
    <lineage>
        <taxon>Bacteria</taxon>
        <taxon>Pseudomonadati</taxon>
        <taxon>Bacteroidota</taxon>
        <taxon>Cytophagia</taxon>
        <taxon>Cytophagales</taxon>
        <taxon>Cyclobacteriaceae</taxon>
        <taxon>Echinicola</taxon>
    </lineage>
</organism>
<dbReference type="Proteomes" id="UP000248688">
    <property type="component" value="Chromosome"/>
</dbReference>
<dbReference type="EMBL" id="CP030041">
    <property type="protein sequence ID" value="AWW31871.1"/>
    <property type="molecule type" value="Genomic_DNA"/>
</dbReference>
<evidence type="ECO:0000313" key="2">
    <source>
        <dbReference type="EMBL" id="AWW31871.1"/>
    </source>
</evidence>
<keyword evidence="3" id="KW-1185">Reference proteome</keyword>
<name>A0A2Z4IL86_9BACT</name>
<dbReference type="KEGG" id="est:DN752_17985"/>
<feature type="transmembrane region" description="Helical" evidence="1">
    <location>
        <begin position="61"/>
        <end position="79"/>
    </location>
</feature>
<dbReference type="RefSeq" id="WP_112785244.1">
    <property type="nucleotide sequence ID" value="NZ_CP030041.1"/>
</dbReference>
<protein>
    <submittedName>
        <fullName evidence="2">Uncharacterized protein</fullName>
    </submittedName>
</protein>
<proteinExistence type="predicted"/>
<dbReference type="AlphaFoldDB" id="A0A2Z4IL86"/>
<keyword evidence="1" id="KW-1133">Transmembrane helix</keyword>
<evidence type="ECO:0000313" key="3">
    <source>
        <dbReference type="Proteomes" id="UP000248688"/>
    </source>
</evidence>
<keyword evidence="1" id="KW-0812">Transmembrane</keyword>
<accession>A0A2Z4IL86</accession>
<sequence length="80" mass="8976">MTLDKAKDLVAEQRYGQPWKNLYPAERMSIYTQVCETFASAKYEEGFEAGIQKEDDNGKGFALGMIVAMALGMFIGFIIK</sequence>
<keyword evidence="1" id="KW-0472">Membrane</keyword>
<gene>
    <name evidence="2" type="ORF">DN752_17985</name>
</gene>